<dbReference type="SUPFAM" id="SSF50156">
    <property type="entry name" value="PDZ domain-like"/>
    <property type="match status" value="1"/>
</dbReference>
<comment type="caution">
    <text evidence="7">The sequence shown here is derived from an EMBL/GenBank/DDBJ whole genome shotgun (WGS) entry which is preliminary data.</text>
</comment>
<feature type="domain" description="PDZ" evidence="4">
    <location>
        <begin position="514"/>
        <end position="592"/>
    </location>
</feature>
<dbReference type="InterPro" id="IPR036274">
    <property type="entry name" value="HR1_rpt_sf"/>
</dbReference>
<dbReference type="InterPro" id="IPR001478">
    <property type="entry name" value="PDZ"/>
</dbReference>
<feature type="domain" description="REM-1" evidence="6">
    <location>
        <begin position="24"/>
        <end position="98"/>
    </location>
</feature>
<evidence type="ECO:0000259" key="6">
    <source>
        <dbReference type="PROSITE" id="PS51860"/>
    </source>
</evidence>
<dbReference type="GO" id="GO:0051497">
    <property type="term" value="P:negative regulation of stress fiber assembly"/>
    <property type="evidence" value="ECO:0007669"/>
    <property type="project" value="TreeGrafter"/>
</dbReference>
<evidence type="ECO:0000259" key="5">
    <source>
        <dbReference type="PROSITE" id="PS51180"/>
    </source>
</evidence>
<dbReference type="GO" id="GO:0007165">
    <property type="term" value="P:signal transduction"/>
    <property type="evidence" value="ECO:0007669"/>
    <property type="project" value="InterPro"/>
</dbReference>
<dbReference type="SMART" id="SM00742">
    <property type="entry name" value="Hr1"/>
    <property type="match status" value="1"/>
</dbReference>
<dbReference type="PROSITE" id="PS51860">
    <property type="entry name" value="REM_1"/>
    <property type="match status" value="1"/>
</dbReference>
<dbReference type="SMART" id="SM00228">
    <property type="entry name" value="PDZ"/>
    <property type="match status" value="1"/>
</dbReference>
<dbReference type="InterPro" id="IPR036034">
    <property type="entry name" value="PDZ_sf"/>
</dbReference>
<dbReference type="SMART" id="SM01041">
    <property type="entry name" value="BRO1"/>
    <property type="match status" value="1"/>
</dbReference>
<evidence type="ECO:0000259" key="4">
    <source>
        <dbReference type="PROSITE" id="PS50106"/>
    </source>
</evidence>
<keyword evidence="8" id="KW-1185">Reference proteome</keyword>
<feature type="compositionally biased region" description="Basic and acidic residues" evidence="3">
    <location>
        <begin position="622"/>
        <end position="632"/>
    </location>
</feature>
<feature type="compositionally biased region" description="Basic and acidic residues" evidence="3">
    <location>
        <begin position="646"/>
        <end position="658"/>
    </location>
</feature>
<dbReference type="PROSITE" id="PS50106">
    <property type="entry name" value="PDZ"/>
    <property type="match status" value="1"/>
</dbReference>
<dbReference type="SUPFAM" id="SSF46585">
    <property type="entry name" value="HR1 repeat"/>
    <property type="match status" value="1"/>
</dbReference>
<evidence type="ECO:0000256" key="1">
    <source>
        <dbReference type="ARBA" id="ARBA00010369"/>
    </source>
</evidence>
<dbReference type="EMBL" id="JBAMIC010000001">
    <property type="protein sequence ID" value="KAK7114719.1"/>
    <property type="molecule type" value="Genomic_DNA"/>
</dbReference>
<dbReference type="Pfam" id="PF00595">
    <property type="entry name" value="PDZ"/>
    <property type="match status" value="1"/>
</dbReference>
<dbReference type="InterPro" id="IPR011072">
    <property type="entry name" value="HR1_rho-bd"/>
</dbReference>
<dbReference type="Pfam" id="PF02185">
    <property type="entry name" value="HR1"/>
    <property type="match status" value="1"/>
</dbReference>
<organism evidence="7 8">
    <name type="scientific">Littorina saxatilis</name>
    <dbReference type="NCBI Taxonomy" id="31220"/>
    <lineage>
        <taxon>Eukaryota</taxon>
        <taxon>Metazoa</taxon>
        <taxon>Spiralia</taxon>
        <taxon>Lophotrochozoa</taxon>
        <taxon>Mollusca</taxon>
        <taxon>Gastropoda</taxon>
        <taxon>Caenogastropoda</taxon>
        <taxon>Littorinimorpha</taxon>
        <taxon>Littorinoidea</taxon>
        <taxon>Littorinidae</taxon>
        <taxon>Littorina</taxon>
    </lineage>
</organism>
<dbReference type="Gene3D" id="2.30.42.10">
    <property type="match status" value="1"/>
</dbReference>
<dbReference type="Pfam" id="PF03097">
    <property type="entry name" value="BRO1"/>
    <property type="match status" value="1"/>
</dbReference>
<dbReference type="PANTHER" id="PTHR23031">
    <property type="entry name" value="RHOPHILIN"/>
    <property type="match status" value="1"/>
</dbReference>
<dbReference type="InterPro" id="IPR047138">
    <property type="entry name" value="RHPN1_2"/>
</dbReference>
<reference evidence="7 8" key="1">
    <citation type="submission" date="2024-02" db="EMBL/GenBank/DDBJ databases">
        <title>Chromosome-scale genome assembly of the rough periwinkle Littorina saxatilis.</title>
        <authorList>
            <person name="De Jode A."/>
            <person name="Faria R."/>
            <person name="Formenti G."/>
            <person name="Sims Y."/>
            <person name="Smith T.P."/>
            <person name="Tracey A."/>
            <person name="Wood J.M.D."/>
            <person name="Zagrodzka Z.B."/>
            <person name="Johannesson K."/>
            <person name="Butlin R.K."/>
            <person name="Leder E.H."/>
        </authorList>
    </citation>
    <scope>NUCLEOTIDE SEQUENCE [LARGE SCALE GENOMIC DNA]</scope>
    <source>
        <strain evidence="7">Snail1</strain>
        <tissue evidence="7">Muscle</tissue>
    </source>
</reference>
<comment type="similarity">
    <text evidence="1">Belongs to the RHPN family.</text>
</comment>
<dbReference type="Proteomes" id="UP001374579">
    <property type="component" value="Unassembled WGS sequence"/>
</dbReference>
<dbReference type="Gene3D" id="1.25.40.280">
    <property type="entry name" value="alix/aip1 like domains"/>
    <property type="match status" value="1"/>
</dbReference>
<evidence type="ECO:0000256" key="3">
    <source>
        <dbReference type="SAM" id="MobiDB-lite"/>
    </source>
</evidence>
<dbReference type="PROSITE" id="PS51180">
    <property type="entry name" value="BRO1"/>
    <property type="match status" value="1"/>
</dbReference>
<evidence type="ECO:0000313" key="8">
    <source>
        <dbReference type="Proteomes" id="UP001374579"/>
    </source>
</evidence>
<dbReference type="CDD" id="cd06712">
    <property type="entry name" value="PDZ_rhophilin-like"/>
    <property type="match status" value="1"/>
</dbReference>
<evidence type="ECO:0000256" key="2">
    <source>
        <dbReference type="PROSITE-ProRule" id="PRU01207"/>
    </source>
</evidence>
<feature type="region of interest" description="Disordered" evidence="3">
    <location>
        <begin position="603"/>
        <end position="668"/>
    </location>
</feature>
<feature type="domain" description="BRO1" evidence="5">
    <location>
        <begin position="109"/>
        <end position="500"/>
    </location>
</feature>
<dbReference type="PANTHER" id="PTHR23031:SF15">
    <property type="entry name" value="LD12055P"/>
    <property type="match status" value="1"/>
</dbReference>
<dbReference type="InterPro" id="IPR004328">
    <property type="entry name" value="BRO1_dom"/>
</dbReference>
<dbReference type="CDD" id="cd11633">
    <property type="entry name" value="HR1_Rhophilin-1"/>
    <property type="match status" value="1"/>
</dbReference>
<feature type="compositionally biased region" description="Polar residues" evidence="3">
    <location>
        <begin position="603"/>
        <end position="615"/>
    </location>
</feature>
<sequence>MSLPHKSVVAVVNGHDRHGRKGSDPLVQTARGKLQTRRSKLNEQINKELRMRTGAENLYRATGNKKLKEQVAVELSFFNSNIQLLKEELSEMNSSMEVYQHDNCAKYTPMIPLGLKETKELDFSVPFTDVIMEHYSEPPENYTKEINDLNDLRQAIRTPERNYAGIELLTEYFNQLYFVEKRFFRPNRQLPLHFHWYDSLTGVPSIQKAIGFEKGSILFNVGSLYTQMGCRRDRTRKQGVTSAREDFERAAGSFRYLESHFRNAPSMDMQSDTLSMLSALLLAQAQECVLEGRLMEWGKEGVVTNAKLAREAAMVSEKYRDTHRKMTAEVVKSYLPFPWVSMAQTKHYFYKGLAHYYVAMALMEQKDSGDTEKLRAMFESLHVGVEPHDENNGLKLPKTHEERKVLGKGHLREAVLSHEEALRVHDLCKQMRKIDLFRDILQKMHERSVEKFSGLEEEDDFTELMTVPRIVGKSEQESAPIAPDFSKTKSTDIFWKLGPIAIFNSKNQWSAPRAVVLQRQPTEGFGFSVRGDSPVIVADIEPDSVAGRSGMKVGDFVVGVATADTKWAKHEEVVQLVRQAGSELRLTLITPMEINLPEVSNARPFNTISLPTSPVNGKLRSRRDSASSDRSNRSRLSAPWIFRRTSSRDKADRVKNGSEDTDTDTVSR</sequence>
<keyword evidence="2" id="KW-0175">Coiled coil</keyword>
<evidence type="ECO:0000313" key="7">
    <source>
        <dbReference type="EMBL" id="KAK7114719.1"/>
    </source>
</evidence>
<dbReference type="AlphaFoldDB" id="A0AAN9BZU1"/>
<proteinExistence type="inferred from homology"/>
<accession>A0AAN9BZU1</accession>
<dbReference type="InterPro" id="IPR038499">
    <property type="entry name" value="BRO1_sf"/>
</dbReference>
<gene>
    <name evidence="7" type="ORF">V1264_000728</name>
</gene>
<evidence type="ECO:0008006" key="9">
    <source>
        <dbReference type="Google" id="ProtNLM"/>
    </source>
</evidence>
<protein>
    <recommendedName>
        <fullName evidence="9">Rhophilin-2</fullName>
    </recommendedName>
</protein>
<name>A0AAN9BZU1_9CAEN</name>
<dbReference type="Gene3D" id="1.10.287.160">
    <property type="entry name" value="HR1 repeat"/>
    <property type="match status" value="1"/>
</dbReference>
<feature type="compositionally biased region" description="Acidic residues" evidence="3">
    <location>
        <begin position="659"/>
        <end position="668"/>
    </location>
</feature>